<dbReference type="Proteomes" id="UP000320660">
    <property type="component" value="Segment"/>
</dbReference>
<evidence type="ECO:0000313" key="1">
    <source>
        <dbReference type="EMBL" id="QAU04220.1"/>
    </source>
</evidence>
<organism evidence="1 2">
    <name type="scientific">Vibrio phage 2 TSL-2019</name>
    <dbReference type="NCBI Taxonomy" id="2508172"/>
    <lineage>
        <taxon>Viruses</taxon>
        <taxon>Duplodnaviria</taxon>
        <taxon>Heunggongvirae</taxon>
        <taxon>Uroviricota</taxon>
        <taxon>Caudoviricetes</taxon>
        <taxon>Chimalliviridae</taxon>
        <taxon>Gorgonvirinae</taxon>
        <taxon>Aphroditevirus</taxon>
        <taxon>Aphroditevirus av2TSL2019</taxon>
    </lineage>
</organism>
<sequence length="53" mass="5964">MNSNGIEAEDSIKQALKRMGERSYYITGTGSFLYEPIVEPHEFLLRALTSGLE</sequence>
<dbReference type="GeneID" id="55613433"/>
<protein>
    <submittedName>
        <fullName evidence="1">Uncharacterized protein</fullName>
    </submittedName>
</protein>
<dbReference type="KEGG" id="vg:55613433"/>
<reference evidence="1 2" key="1">
    <citation type="submission" date="2019-01" db="EMBL/GenBank/DDBJ databases">
        <authorList>
            <person name="Le T.S."/>
            <person name="Kurtboke I."/>
        </authorList>
    </citation>
    <scope>NUCLEOTIDE SEQUENCE [LARGE SCALE GENOMIC DNA]</scope>
</reference>
<proteinExistence type="predicted"/>
<keyword evidence="2" id="KW-1185">Reference proteome</keyword>
<dbReference type="EMBL" id="MK368614">
    <property type="protein sequence ID" value="QAU04220.1"/>
    <property type="molecule type" value="Genomic_DNA"/>
</dbReference>
<name>A0A513PWA0_9CAUD</name>
<dbReference type="RefSeq" id="YP_009843167.1">
    <property type="nucleotide sequence ID" value="NC_048747.1"/>
</dbReference>
<evidence type="ECO:0000313" key="2">
    <source>
        <dbReference type="Proteomes" id="UP000320660"/>
    </source>
</evidence>
<accession>A0A513PWA0</accession>